<feature type="binding site" evidence="6">
    <location>
        <position position="374"/>
    </location>
    <ligand>
        <name>Na(+)</name>
        <dbReference type="ChEBI" id="CHEBI:29101"/>
        <label>1</label>
    </ligand>
</feature>
<keyword evidence="6" id="KW-0479">Metal-binding</keyword>
<dbReference type="Pfam" id="PF00209">
    <property type="entry name" value="SNF"/>
    <property type="match status" value="1"/>
</dbReference>
<feature type="transmembrane region" description="Helical" evidence="10">
    <location>
        <begin position="274"/>
        <end position="291"/>
    </location>
</feature>
<evidence type="ECO:0000256" key="2">
    <source>
        <dbReference type="ARBA" id="ARBA00022448"/>
    </source>
</evidence>
<dbReference type="SUPFAM" id="SSF161070">
    <property type="entry name" value="SNF-like"/>
    <property type="match status" value="1"/>
</dbReference>
<evidence type="ECO:0000256" key="6">
    <source>
        <dbReference type="PIRSR" id="PIRSR600175-1"/>
    </source>
</evidence>
<evidence type="ECO:0000256" key="9">
    <source>
        <dbReference type="SAM" id="MobiDB-lite"/>
    </source>
</evidence>
<protein>
    <recommendedName>
        <fullName evidence="8">Transporter</fullName>
    </recommendedName>
</protein>
<feature type="transmembrane region" description="Helical" evidence="10">
    <location>
        <begin position="68"/>
        <end position="88"/>
    </location>
</feature>
<dbReference type="InterPro" id="IPR000175">
    <property type="entry name" value="Na/ntran_symport"/>
</dbReference>
<feature type="transmembrane region" description="Helical" evidence="10">
    <location>
        <begin position="109"/>
        <end position="137"/>
    </location>
</feature>
<evidence type="ECO:0000256" key="10">
    <source>
        <dbReference type="SAM" id="Phobius"/>
    </source>
</evidence>
<reference evidence="11" key="1">
    <citation type="submission" date="2022-11" db="UniProtKB">
        <authorList>
            <consortium name="EnsemblMetazoa"/>
        </authorList>
    </citation>
    <scope>IDENTIFICATION</scope>
</reference>
<dbReference type="PANTHER" id="PTHR11616:SF265">
    <property type="entry name" value="TRANSPORTER"/>
    <property type="match status" value="1"/>
</dbReference>
<evidence type="ECO:0000256" key="5">
    <source>
        <dbReference type="ARBA" id="ARBA00023136"/>
    </source>
</evidence>
<feature type="transmembrane region" description="Helical" evidence="10">
    <location>
        <begin position="359"/>
        <end position="376"/>
    </location>
</feature>
<feature type="transmembrane region" description="Helical" evidence="10">
    <location>
        <begin position="519"/>
        <end position="541"/>
    </location>
</feature>
<evidence type="ECO:0000256" key="1">
    <source>
        <dbReference type="ARBA" id="ARBA00004141"/>
    </source>
</evidence>
<feature type="binding site" evidence="6">
    <location>
        <position position="378"/>
    </location>
    <ligand>
        <name>Na(+)</name>
        <dbReference type="ChEBI" id="CHEBI:29101"/>
        <label>1</label>
    </ligand>
</feature>
<keyword evidence="2 8" id="KW-0813">Transport</keyword>
<accession>A0A913ZW36</accession>
<dbReference type="Proteomes" id="UP000887568">
    <property type="component" value="Unplaced"/>
</dbReference>
<feature type="binding site" evidence="6">
    <location>
        <position position="277"/>
    </location>
    <ligand>
        <name>Na(+)</name>
        <dbReference type="ChEBI" id="CHEBI:29101"/>
        <label>1</label>
    </ligand>
</feature>
<feature type="transmembrane region" description="Helical" evidence="10">
    <location>
        <begin position="478"/>
        <end position="499"/>
    </location>
</feature>
<dbReference type="PANTHER" id="PTHR11616">
    <property type="entry name" value="SODIUM/CHLORIDE DEPENDENT TRANSPORTER"/>
    <property type="match status" value="1"/>
</dbReference>
<feature type="transmembrane region" description="Helical" evidence="10">
    <location>
        <begin position="406"/>
        <end position="432"/>
    </location>
</feature>
<dbReference type="GO" id="GO:0046872">
    <property type="term" value="F:metal ion binding"/>
    <property type="evidence" value="ECO:0007669"/>
    <property type="project" value="UniProtKB-KW"/>
</dbReference>
<name>A0A913ZW36_PATMI</name>
<keyword evidence="6" id="KW-0915">Sodium</keyword>
<evidence type="ECO:0000256" key="4">
    <source>
        <dbReference type="ARBA" id="ARBA00022989"/>
    </source>
</evidence>
<evidence type="ECO:0000313" key="12">
    <source>
        <dbReference type="Proteomes" id="UP000887568"/>
    </source>
</evidence>
<dbReference type="PROSITE" id="PS00754">
    <property type="entry name" value="NA_NEUROTRAN_SYMP_2"/>
    <property type="match status" value="1"/>
</dbReference>
<dbReference type="PRINTS" id="PR00176">
    <property type="entry name" value="NANEUSMPORT"/>
</dbReference>
<evidence type="ECO:0000256" key="3">
    <source>
        <dbReference type="ARBA" id="ARBA00022692"/>
    </source>
</evidence>
<evidence type="ECO:0000313" key="11">
    <source>
        <dbReference type="EnsemblMetazoa" id="XP_038055734.1"/>
    </source>
</evidence>
<feature type="disulfide bond" evidence="7">
    <location>
        <begin position="149"/>
        <end position="158"/>
    </location>
</feature>
<dbReference type="OMA" id="AWSIAPI"/>
<dbReference type="GeneID" id="119727761"/>
<dbReference type="PROSITE" id="PS00610">
    <property type="entry name" value="NA_NEUROTRAN_SYMP_1"/>
    <property type="match status" value="1"/>
</dbReference>
<keyword evidence="3 8" id="KW-0812">Transmembrane</keyword>
<keyword evidence="5 10" id="KW-0472">Membrane</keyword>
<keyword evidence="12" id="KW-1185">Reference proteome</keyword>
<feature type="binding site" evidence="6">
    <location>
        <position position="377"/>
    </location>
    <ligand>
        <name>Na(+)</name>
        <dbReference type="ChEBI" id="CHEBI:29101"/>
        <label>1</label>
    </ligand>
</feature>
<dbReference type="NCBIfam" id="NF037979">
    <property type="entry name" value="Na_transp"/>
    <property type="match status" value="1"/>
</dbReference>
<feature type="transmembrane region" description="Helical" evidence="10">
    <location>
        <begin position="303"/>
        <end position="328"/>
    </location>
</feature>
<feature type="transmembrane region" description="Helical" evidence="10">
    <location>
        <begin position="38"/>
        <end position="56"/>
    </location>
</feature>
<dbReference type="AlphaFoldDB" id="A0A913ZW36"/>
<dbReference type="EnsemblMetazoa" id="XM_038199806.1">
    <property type="protein sequence ID" value="XP_038055734.1"/>
    <property type="gene ID" value="LOC119727761"/>
</dbReference>
<comment type="similarity">
    <text evidence="8">Belongs to the sodium:neurotransmitter symporter (SNF) (TC 2.A.22) family.</text>
</comment>
<feature type="binding site" evidence="6">
    <location>
        <position position="46"/>
    </location>
    <ligand>
        <name>Na(+)</name>
        <dbReference type="ChEBI" id="CHEBI:29101"/>
        <label>1</label>
    </ligand>
</feature>
<dbReference type="OrthoDB" id="6581954at2759"/>
<feature type="binding site" evidence="6">
    <location>
        <position position="309"/>
    </location>
    <ligand>
        <name>Na(+)</name>
        <dbReference type="ChEBI" id="CHEBI:29101"/>
        <label>1</label>
    </ligand>
</feature>
<organism evidence="11 12">
    <name type="scientific">Patiria miniata</name>
    <name type="common">Bat star</name>
    <name type="synonym">Asterina miniata</name>
    <dbReference type="NCBI Taxonomy" id="46514"/>
    <lineage>
        <taxon>Eukaryota</taxon>
        <taxon>Metazoa</taxon>
        <taxon>Echinodermata</taxon>
        <taxon>Eleutherozoa</taxon>
        <taxon>Asterozoa</taxon>
        <taxon>Asteroidea</taxon>
        <taxon>Valvatacea</taxon>
        <taxon>Valvatida</taxon>
        <taxon>Asterinidae</taxon>
        <taxon>Patiria</taxon>
    </lineage>
</organism>
<feature type="region of interest" description="Disordered" evidence="9">
    <location>
        <begin position="1"/>
        <end position="25"/>
    </location>
</feature>
<feature type="binding site" evidence="6">
    <location>
        <position position="44"/>
    </location>
    <ligand>
        <name>Na(+)</name>
        <dbReference type="ChEBI" id="CHEBI:29101"/>
        <label>2</label>
    </ligand>
</feature>
<evidence type="ECO:0000256" key="8">
    <source>
        <dbReference type="RuleBase" id="RU003732"/>
    </source>
</evidence>
<comment type="subcellular location">
    <subcellularLocation>
        <location evidence="1">Membrane</location>
        <topology evidence="1">Multi-pass membrane protein</topology>
    </subcellularLocation>
</comment>
<proteinExistence type="inferred from homology"/>
<dbReference type="GO" id="GO:0005886">
    <property type="term" value="C:plasma membrane"/>
    <property type="evidence" value="ECO:0007669"/>
    <property type="project" value="TreeGrafter"/>
</dbReference>
<feature type="binding site" evidence="6">
    <location>
        <position position="51"/>
    </location>
    <ligand>
        <name>Na(+)</name>
        <dbReference type="ChEBI" id="CHEBI:29101"/>
        <label>1</label>
    </ligand>
</feature>
<dbReference type="RefSeq" id="XP_038055734.1">
    <property type="nucleotide sequence ID" value="XM_038199806.1"/>
</dbReference>
<dbReference type="PROSITE" id="PS50267">
    <property type="entry name" value="NA_NEUROTRAN_SYMP_3"/>
    <property type="match status" value="1"/>
</dbReference>
<dbReference type="InterPro" id="IPR037272">
    <property type="entry name" value="SNS_sf"/>
</dbReference>
<feature type="transmembrane region" description="Helical" evidence="10">
    <location>
        <begin position="438"/>
        <end position="458"/>
    </location>
</feature>
<feature type="transmembrane region" description="Helical" evidence="10">
    <location>
        <begin position="223"/>
        <end position="254"/>
    </location>
</feature>
<sequence length="612" mass="68823">MAKTKHQELKPASPEAVDDSQDGDENKIRGNWTNRCDFMLSVIGYAVGLGNVWRFPYLCYRNGGGAFLIPYLMMLCLAGFPLFIMEVGHGQFASKGCIGAWSIAPIFKGIGYSMCCVTVLCCIYYNVIIGYTIFYFYSSFTGEVPWKSCNNTWNTDTCMTANFTEDATRPSSEFWNNMVLARSEGLHEMGTIRWQNLVCLIVAWIIVFLCISKGVKSSGKVVYFTATFPYVVLFILLIRGVTLPGSAQGILFYIRPDFSRLADANVWKDGAVQIFYSLGPAWGGLHTMASYNKFRNNFYRDSLILACVNCGTSILAGFVIFSVIGFMAHDMQLPIANVTDTGPGLAFVAYPEALARMPVAPLWSVLFFFMLFTLGLDSQFVMMETVITAICDELQSFFPRIFKFKIWITLATCFVCFLLALPMVTNGGIYIFSLMETYSAGFSVLTIGFVEAIVIAYVYGAKRFLKDMKVMLGFQLNIYWKVCWMVLSPAIIAFIFVFWAVTYESLTYYEYTYPLWAELLGWLMIMAGVIFMPAYAIYYVIIYGKGTVRERFAQGLRPEESWGPALDKHRLEAGYPLLHQNETGVPTKMLNGESYEMIPANGISNTKGVEPV</sequence>
<keyword evidence="8" id="KW-0769">Symport</keyword>
<keyword evidence="4 10" id="KW-1133">Transmembrane helix</keyword>
<dbReference type="GO" id="GO:0006865">
    <property type="term" value="P:amino acid transport"/>
    <property type="evidence" value="ECO:0007669"/>
    <property type="project" value="TreeGrafter"/>
</dbReference>
<dbReference type="GO" id="GO:0035725">
    <property type="term" value="P:sodium ion transmembrane transport"/>
    <property type="evidence" value="ECO:0007669"/>
    <property type="project" value="TreeGrafter"/>
</dbReference>
<dbReference type="GO" id="GO:0015293">
    <property type="term" value="F:symporter activity"/>
    <property type="evidence" value="ECO:0007669"/>
    <property type="project" value="UniProtKB-KW"/>
</dbReference>
<keyword evidence="7" id="KW-1015">Disulfide bond</keyword>
<feature type="binding site" evidence="6">
    <location>
        <position position="47"/>
    </location>
    <ligand>
        <name>Na(+)</name>
        <dbReference type="ChEBI" id="CHEBI:29101"/>
        <label>1</label>
    </ligand>
</feature>
<feature type="transmembrane region" description="Helical" evidence="10">
    <location>
        <begin position="192"/>
        <end position="211"/>
    </location>
</feature>
<evidence type="ECO:0000256" key="7">
    <source>
        <dbReference type="PIRSR" id="PIRSR600175-2"/>
    </source>
</evidence>